<organism evidence="3 4">
    <name type="scientific">Streptomyces meridianus</name>
    <dbReference type="NCBI Taxonomy" id="2938945"/>
    <lineage>
        <taxon>Bacteria</taxon>
        <taxon>Bacillati</taxon>
        <taxon>Actinomycetota</taxon>
        <taxon>Actinomycetes</taxon>
        <taxon>Kitasatosporales</taxon>
        <taxon>Streptomycetaceae</taxon>
        <taxon>Streptomyces</taxon>
    </lineage>
</organism>
<gene>
    <name evidence="3" type="ORF">M1E25_05760</name>
</gene>
<comment type="caution">
    <text evidence="3">The sequence shown here is derived from an EMBL/GenBank/DDBJ whole genome shotgun (WGS) entry which is preliminary data.</text>
</comment>
<evidence type="ECO:0000256" key="1">
    <source>
        <dbReference type="SAM" id="MobiDB-lite"/>
    </source>
</evidence>
<feature type="compositionally biased region" description="Pro residues" evidence="1">
    <location>
        <begin position="189"/>
        <end position="199"/>
    </location>
</feature>
<feature type="compositionally biased region" description="Low complexity" evidence="1">
    <location>
        <begin position="78"/>
        <end position="94"/>
    </location>
</feature>
<keyword evidence="4" id="KW-1185">Reference proteome</keyword>
<keyword evidence="2" id="KW-0812">Transmembrane</keyword>
<keyword evidence="2" id="KW-1133">Transmembrane helix</keyword>
<feature type="region of interest" description="Disordered" evidence="1">
    <location>
        <begin position="154"/>
        <end position="213"/>
    </location>
</feature>
<accession>A0ABT0X2U7</accession>
<feature type="transmembrane region" description="Helical" evidence="2">
    <location>
        <begin position="289"/>
        <end position="308"/>
    </location>
</feature>
<sequence>MGIESEQLVYDYLSRVGDLAQQRKLPSADRMRLVAGLRDEIERRRAEAVADSPAAVRRILGGIGTPEEVVATAGGTGVQPAGPGLPGAASPTPASREERLPAPRSGTPEPRVPVVGASPPHLAGSDELAAPADFPGARTGGEPDWWRVGAPGFTPGGMPPGTGSGSSGAFGAGTTVPGFTGGIEIPEILKPPPPPPGPGDAPAGAGPDGTEQPRRNLLRRLIGRRRPAQPEAGPAAAPAAPRRALAPMALAAAALLLVGAVLGSLIALALGWLLAYGGTRRLSRTEAKAAALGVPGLVAGGGLVWLWGRRTGRWGEPLPVGQLADALADTWPVVVRVAAVASALFLVWRAARRPRG</sequence>
<keyword evidence="2" id="KW-0472">Membrane</keyword>
<feature type="compositionally biased region" description="Gly residues" evidence="1">
    <location>
        <begin position="159"/>
        <end position="171"/>
    </location>
</feature>
<feature type="transmembrane region" description="Helical" evidence="2">
    <location>
        <begin position="333"/>
        <end position="351"/>
    </location>
</feature>
<feature type="compositionally biased region" description="Low complexity" evidence="1">
    <location>
        <begin position="200"/>
        <end position="209"/>
    </location>
</feature>
<feature type="transmembrane region" description="Helical" evidence="2">
    <location>
        <begin position="248"/>
        <end position="277"/>
    </location>
</feature>
<reference evidence="3" key="1">
    <citation type="journal article" date="2023" name="Int. J. Syst. Evol. Microbiol.">
        <title>Streptomyces meridianus sp. nov. isolated from brackish water of the Tagus estuary in Alcochete, Portugal.</title>
        <authorList>
            <person name="Santos J.D.N."/>
            <person name="Klimek D."/>
            <person name="Calusinska M."/>
            <person name="Lobo Da Cunha A."/>
            <person name="Catita J."/>
            <person name="Goncalves H."/>
            <person name="Gonzalez I."/>
            <person name="Reyes F."/>
            <person name="Lage O.M."/>
        </authorList>
    </citation>
    <scope>NUCLEOTIDE SEQUENCE</scope>
    <source>
        <strain evidence="3">MTZ3.1</strain>
    </source>
</reference>
<evidence type="ECO:0000313" key="4">
    <source>
        <dbReference type="Proteomes" id="UP001167160"/>
    </source>
</evidence>
<dbReference type="Proteomes" id="UP001167160">
    <property type="component" value="Unassembled WGS sequence"/>
</dbReference>
<dbReference type="RefSeq" id="WP_251410617.1">
    <property type="nucleotide sequence ID" value="NZ_JAMQGM010000013.1"/>
</dbReference>
<evidence type="ECO:0000313" key="3">
    <source>
        <dbReference type="EMBL" id="MCM2576865.1"/>
    </source>
</evidence>
<dbReference type="EMBL" id="JAMQGM010000013">
    <property type="protein sequence ID" value="MCM2576865.1"/>
    <property type="molecule type" value="Genomic_DNA"/>
</dbReference>
<evidence type="ECO:0000256" key="2">
    <source>
        <dbReference type="SAM" id="Phobius"/>
    </source>
</evidence>
<name>A0ABT0X2U7_9ACTN</name>
<proteinExistence type="predicted"/>
<protein>
    <recommendedName>
        <fullName evidence="5">Integral membrane protein</fullName>
    </recommendedName>
</protein>
<feature type="region of interest" description="Disordered" evidence="1">
    <location>
        <begin position="73"/>
        <end position="142"/>
    </location>
</feature>
<evidence type="ECO:0008006" key="5">
    <source>
        <dbReference type="Google" id="ProtNLM"/>
    </source>
</evidence>